<dbReference type="Gene3D" id="1.10.260.50">
    <property type="match status" value="1"/>
</dbReference>
<sequence>MKAYFDNAATTQLDPEVLEAMLPLMTEQFGNPSSIHSYGRAVRSAIERARKSVAGILNAAPAEIFFTSGGTEADNTAIRSSIETFGLKHAITSRIEHHAVLHTLEHLAKTGTIELSYVRINEKGEVDLAHLEALLQSRPRSLVSLMHGNNEIGNLLDLQTVGDICEKYDAVFHCDTVQTMGHYRHDLQQLKTNFIVGAGHKFHGPKGIGFLYIKPGTRISPYLHGGSQERNMRGGTENIYGIVGLAKALEIAYRDMDEHRKHIENLKRRMIARLTAEIEGIGFNGNSDQIDNSLYTVLSVSLPPSDISDMLLFNMDISGIAVSGGSACSSGTDVGSHVLTELGVDPDRANVRFSFGKYNTAEEVDYAVSVLADLYKEKVFL</sequence>
<comment type="cofactor">
    <cofactor evidence="1">
        <name>pyridoxal 5'-phosphate</name>
        <dbReference type="ChEBI" id="CHEBI:597326"/>
    </cofactor>
</comment>
<dbReference type="InterPro" id="IPR000192">
    <property type="entry name" value="Aminotrans_V_dom"/>
</dbReference>
<dbReference type="PIRSF" id="PIRSF005572">
    <property type="entry name" value="NifS"/>
    <property type="match status" value="1"/>
</dbReference>
<evidence type="ECO:0000256" key="3">
    <source>
        <dbReference type="ARBA" id="ARBA00022679"/>
    </source>
</evidence>
<dbReference type="EC" id="2.8.1.7" evidence="10"/>
<evidence type="ECO:0000256" key="6">
    <source>
        <dbReference type="ARBA" id="ARBA00023004"/>
    </source>
</evidence>
<comment type="catalytic activity">
    <reaction evidence="8">
        <text>(sulfur carrier)-H + L-cysteine = (sulfur carrier)-SH + L-alanine</text>
        <dbReference type="Rhea" id="RHEA:43892"/>
        <dbReference type="Rhea" id="RHEA-COMP:14737"/>
        <dbReference type="Rhea" id="RHEA-COMP:14739"/>
        <dbReference type="ChEBI" id="CHEBI:29917"/>
        <dbReference type="ChEBI" id="CHEBI:35235"/>
        <dbReference type="ChEBI" id="CHEBI:57972"/>
        <dbReference type="ChEBI" id="CHEBI:64428"/>
        <dbReference type="EC" id="2.8.1.7"/>
    </reaction>
</comment>
<evidence type="ECO:0000256" key="1">
    <source>
        <dbReference type="ARBA" id="ARBA00001933"/>
    </source>
</evidence>
<dbReference type="GO" id="GO:0031071">
    <property type="term" value="F:cysteine desulfurase activity"/>
    <property type="evidence" value="ECO:0007669"/>
    <property type="project" value="UniProtKB-EC"/>
</dbReference>
<evidence type="ECO:0000256" key="8">
    <source>
        <dbReference type="ARBA" id="ARBA00050776"/>
    </source>
</evidence>
<dbReference type="RefSeq" id="WP_215240422.1">
    <property type="nucleotide sequence ID" value="NZ_CAJRAF010000002.1"/>
</dbReference>
<organism evidence="10 11">
    <name type="scientific">Dyadobacter helix</name>
    <dbReference type="NCBI Taxonomy" id="2822344"/>
    <lineage>
        <taxon>Bacteria</taxon>
        <taxon>Pseudomonadati</taxon>
        <taxon>Bacteroidota</taxon>
        <taxon>Cytophagia</taxon>
        <taxon>Cytophagales</taxon>
        <taxon>Spirosomataceae</taxon>
        <taxon>Dyadobacter</taxon>
    </lineage>
</organism>
<evidence type="ECO:0000259" key="9">
    <source>
        <dbReference type="Pfam" id="PF00266"/>
    </source>
</evidence>
<reference evidence="10" key="1">
    <citation type="submission" date="2021-04" db="EMBL/GenBank/DDBJ databases">
        <authorList>
            <person name="Rodrigo-Torres L."/>
            <person name="Arahal R. D."/>
            <person name="Lucena T."/>
        </authorList>
    </citation>
    <scope>NUCLEOTIDE SEQUENCE</scope>
    <source>
        <strain evidence="10">CECT 9275</strain>
    </source>
</reference>
<dbReference type="Gene3D" id="3.90.1150.10">
    <property type="entry name" value="Aspartate Aminotransferase, domain 1"/>
    <property type="match status" value="1"/>
</dbReference>
<keyword evidence="11" id="KW-1185">Reference proteome</keyword>
<keyword evidence="3 10" id="KW-0808">Transferase</keyword>
<evidence type="ECO:0000256" key="2">
    <source>
        <dbReference type="ARBA" id="ARBA00006490"/>
    </source>
</evidence>
<dbReference type="GO" id="GO:0051536">
    <property type="term" value="F:iron-sulfur cluster binding"/>
    <property type="evidence" value="ECO:0007669"/>
    <property type="project" value="UniProtKB-KW"/>
</dbReference>
<feature type="domain" description="Aminotransferase class V" evidence="9">
    <location>
        <begin position="4"/>
        <end position="366"/>
    </location>
</feature>
<proteinExistence type="inferred from homology"/>
<dbReference type="Gene3D" id="3.40.640.10">
    <property type="entry name" value="Type I PLP-dependent aspartate aminotransferase-like (Major domain)"/>
    <property type="match status" value="1"/>
</dbReference>
<dbReference type="Proteomes" id="UP000680038">
    <property type="component" value="Unassembled WGS sequence"/>
</dbReference>
<evidence type="ECO:0000313" key="10">
    <source>
        <dbReference type="EMBL" id="CAG5007247.1"/>
    </source>
</evidence>
<comment type="similarity">
    <text evidence="2">Belongs to the class-V pyridoxal-phosphate-dependent aminotransferase family. NifS/IscS subfamily.</text>
</comment>
<accession>A0A916N770</accession>
<dbReference type="InterPro" id="IPR015422">
    <property type="entry name" value="PyrdxlP-dep_Trfase_small"/>
</dbReference>
<evidence type="ECO:0000256" key="5">
    <source>
        <dbReference type="ARBA" id="ARBA00022898"/>
    </source>
</evidence>
<protein>
    <submittedName>
        <fullName evidence="10">Cysteine desulfurase IscS</fullName>
        <ecNumber evidence="10">2.8.1.7</ecNumber>
    </submittedName>
</protein>
<dbReference type="SUPFAM" id="SSF53383">
    <property type="entry name" value="PLP-dependent transferases"/>
    <property type="match status" value="1"/>
</dbReference>
<comment type="caution">
    <text evidence="10">The sequence shown here is derived from an EMBL/GenBank/DDBJ whole genome shotgun (WGS) entry which is preliminary data.</text>
</comment>
<keyword evidence="4" id="KW-0479">Metal-binding</keyword>
<dbReference type="Pfam" id="PF00266">
    <property type="entry name" value="Aminotran_5"/>
    <property type="match status" value="1"/>
</dbReference>
<evidence type="ECO:0000256" key="4">
    <source>
        <dbReference type="ARBA" id="ARBA00022723"/>
    </source>
</evidence>
<dbReference type="PANTHER" id="PTHR11601">
    <property type="entry name" value="CYSTEINE DESULFURYLASE FAMILY MEMBER"/>
    <property type="match status" value="1"/>
</dbReference>
<dbReference type="InterPro" id="IPR015421">
    <property type="entry name" value="PyrdxlP-dep_Trfase_major"/>
</dbReference>
<name>A0A916N770_9BACT</name>
<dbReference type="PANTHER" id="PTHR11601:SF34">
    <property type="entry name" value="CYSTEINE DESULFURASE"/>
    <property type="match status" value="1"/>
</dbReference>
<gene>
    <name evidence="10" type="primary">iscS_2</name>
    <name evidence="10" type="ORF">DYBT9275_04003</name>
</gene>
<keyword evidence="7" id="KW-0411">Iron-sulfur</keyword>
<dbReference type="EMBL" id="CAJRAF010000002">
    <property type="protein sequence ID" value="CAG5007247.1"/>
    <property type="molecule type" value="Genomic_DNA"/>
</dbReference>
<dbReference type="InterPro" id="IPR016454">
    <property type="entry name" value="Cysteine_dSase"/>
</dbReference>
<evidence type="ECO:0000313" key="11">
    <source>
        <dbReference type="Proteomes" id="UP000680038"/>
    </source>
</evidence>
<dbReference type="GO" id="GO:0046872">
    <property type="term" value="F:metal ion binding"/>
    <property type="evidence" value="ECO:0007669"/>
    <property type="project" value="UniProtKB-KW"/>
</dbReference>
<keyword evidence="6" id="KW-0408">Iron</keyword>
<dbReference type="InterPro" id="IPR015424">
    <property type="entry name" value="PyrdxlP-dep_Trfase"/>
</dbReference>
<evidence type="ECO:0000256" key="7">
    <source>
        <dbReference type="ARBA" id="ARBA00023014"/>
    </source>
</evidence>
<dbReference type="AlphaFoldDB" id="A0A916N770"/>
<keyword evidence="5" id="KW-0663">Pyridoxal phosphate</keyword>